<sequence length="246" mass="27187">MLRIRLQLPKHEPLQQYDHLDLIHDALVNALVAAGADSNEVIGHQAKPWTFAPLGWHRKHTGLTHGLVVSTADAGLARILSRLDPARVVKRRWDTASVNFAAATVSMEPDPILPKQHSLGCLMLSPLVLHDDSHIGKGKRWHRDLNDLSSSLGEIINRKLSFVAGRDVQLGIYPDSLYLRANPQHSVLVNLKTFRDGRKSFVIGMQAPLLLEGSEEDLRLAWYAGIGEKTRSGFGCLGLIEQGVGR</sequence>
<dbReference type="Proteomes" id="UP000005317">
    <property type="component" value="Unassembled WGS sequence"/>
</dbReference>
<reference evidence="3" key="1">
    <citation type="journal article" date="2011" name="Stand. Genomic Sci.">
        <title>Genome sequence of the filamentous, gliding Thiothrix nivea neotype strain (JP2(T)).</title>
        <authorList>
            <person name="Lapidus A."/>
            <person name="Nolan M."/>
            <person name="Lucas S."/>
            <person name="Glavina Del Rio T."/>
            <person name="Tice H."/>
            <person name="Cheng J.F."/>
            <person name="Tapia R."/>
            <person name="Han C."/>
            <person name="Goodwin L."/>
            <person name="Pitluck S."/>
            <person name="Liolios K."/>
            <person name="Pagani I."/>
            <person name="Ivanova N."/>
            <person name="Huntemann M."/>
            <person name="Mavromatis K."/>
            <person name="Mikhailova N."/>
            <person name="Pati A."/>
            <person name="Chen A."/>
            <person name="Palaniappan K."/>
            <person name="Land M."/>
            <person name="Brambilla E.M."/>
            <person name="Rohde M."/>
            <person name="Abt B."/>
            <person name="Verbarg S."/>
            <person name="Goker M."/>
            <person name="Bristow J."/>
            <person name="Eisen J.A."/>
            <person name="Markowitz V."/>
            <person name="Hugenholtz P."/>
            <person name="Kyrpides N.C."/>
            <person name="Klenk H.P."/>
            <person name="Woyke T."/>
        </authorList>
    </citation>
    <scope>NUCLEOTIDE SEQUENCE [LARGE SCALE GENOMIC DNA]</scope>
    <source>
        <strain evidence="3">ATCC 35100 / DSM 5205 / JP2</strain>
    </source>
</reference>
<dbReference type="CDD" id="cd21140">
    <property type="entry name" value="Cas6_I-like"/>
    <property type="match status" value="1"/>
</dbReference>
<feature type="domain" description="CRISPR associated protein Cas6 C-terminal" evidence="1">
    <location>
        <begin position="119"/>
        <end position="237"/>
    </location>
</feature>
<dbReference type="Pfam" id="PF01881">
    <property type="entry name" value="Cas_Cas6_C"/>
    <property type="match status" value="1"/>
</dbReference>
<keyword evidence="3" id="KW-1185">Reference proteome</keyword>
<dbReference type="EMBL" id="JH651384">
    <property type="protein sequence ID" value="EIJ32868.1"/>
    <property type="molecule type" value="Genomic_DNA"/>
</dbReference>
<evidence type="ECO:0000313" key="2">
    <source>
        <dbReference type="EMBL" id="EIJ32868.1"/>
    </source>
</evidence>
<dbReference type="Gene3D" id="3.30.70.1900">
    <property type="match status" value="1"/>
</dbReference>
<organism evidence="2 3">
    <name type="scientific">Thiothrix nivea (strain ATCC 35100 / DSM 5205 / JP2)</name>
    <dbReference type="NCBI Taxonomy" id="870187"/>
    <lineage>
        <taxon>Bacteria</taxon>
        <taxon>Pseudomonadati</taxon>
        <taxon>Pseudomonadota</taxon>
        <taxon>Gammaproteobacteria</taxon>
        <taxon>Thiotrichales</taxon>
        <taxon>Thiotrichaceae</taxon>
        <taxon>Thiothrix</taxon>
    </lineage>
</organism>
<name>A0A656H8Y3_THINJ</name>
<dbReference type="RefSeq" id="WP_002706832.1">
    <property type="nucleotide sequence ID" value="NZ_JH651384.1"/>
</dbReference>
<protein>
    <recommendedName>
        <fullName evidence="1">CRISPR associated protein Cas6 C-terminal domain-containing protein</fullName>
    </recommendedName>
</protein>
<evidence type="ECO:0000259" key="1">
    <source>
        <dbReference type="Pfam" id="PF01881"/>
    </source>
</evidence>
<proteinExistence type="predicted"/>
<evidence type="ECO:0000313" key="3">
    <source>
        <dbReference type="Proteomes" id="UP000005317"/>
    </source>
</evidence>
<dbReference type="AlphaFoldDB" id="A0A656H8Y3"/>
<accession>A0A656H8Y3</accession>
<dbReference type="InterPro" id="IPR049435">
    <property type="entry name" value="Cas_Cas6_C"/>
</dbReference>
<dbReference type="OrthoDB" id="5623310at2"/>
<gene>
    <name evidence="2" type="ORF">Thini_0205</name>
</gene>